<keyword evidence="2" id="KW-1185">Reference proteome</keyword>
<dbReference type="InterPro" id="IPR011008">
    <property type="entry name" value="Dimeric_a/b-barrel"/>
</dbReference>
<dbReference type="EMBL" id="BAABBM010000001">
    <property type="protein sequence ID" value="GAA3902986.1"/>
    <property type="molecule type" value="Genomic_DNA"/>
</dbReference>
<dbReference type="Proteomes" id="UP001500827">
    <property type="component" value="Unassembled WGS sequence"/>
</dbReference>
<gene>
    <name evidence="1" type="ORF">GCM10022276_22100</name>
</gene>
<dbReference type="SUPFAM" id="SSF54909">
    <property type="entry name" value="Dimeric alpha+beta barrel"/>
    <property type="match status" value="1"/>
</dbReference>
<dbReference type="Pfam" id="PF07237">
    <property type="entry name" value="DUF1428"/>
    <property type="match status" value="1"/>
</dbReference>
<comment type="caution">
    <text evidence="1">The sequence shown here is derived from an EMBL/GenBank/DDBJ whole genome shotgun (WGS) entry which is preliminary data.</text>
</comment>
<dbReference type="Gene3D" id="3.30.70.100">
    <property type="match status" value="1"/>
</dbReference>
<evidence type="ECO:0000313" key="2">
    <source>
        <dbReference type="Proteomes" id="UP001500827"/>
    </source>
</evidence>
<dbReference type="PIRSF" id="PIRSF007028">
    <property type="entry name" value="UCP007028"/>
    <property type="match status" value="1"/>
</dbReference>
<organism evidence="1 2">
    <name type="scientific">Sphingomonas limnosediminicola</name>
    <dbReference type="NCBI Taxonomy" id="940133"/>
    <lineage>
        <taxon>Bacteria</taxon>
        <taxon>Pseudomonadati</taxon>
        <taxon>Pseudomonadota</taxon>
        <taxon>Alphaproteobacteria</taxon>
        <taxon>Sphingomonadales</taxon>
        <taxon>Sphingomonadaceae</taxon>
        <taxon>Sphingomonas</taxon>
    </lineage>
</organism>
<name>A0ABP7LPM0_9SPHN</name>
<proteinExistence type="predicted"/>
<reference evidence="2" key="1">
    <citation type="journal article" date="2019" name="Int. J. Syst. Evol. Microbiol.">
        <title>The Global Catalogue of Microorganisms (GCM) 10K type strain sequencing project: providing services to taxonomists for standard genome sequencing and annotation.</title>
        <authorList>
            <consortium name="The Broad Institute Genomics Platform"/>
            <consortium name="The Broad Institute Genome Sequencing Center for Infectious Disease"/>
            <person name="Wu L."/>
            <person name="Ma J."/>
        </authorList>
    </citation>
    <scope>NUCLEOTIDE SEQUENCE [LARGE SCALE GENOMIC DNA]</scope>
    <source>
        <strain evidence="2">JCM 17543</strain>
    </source>
</reference>
<protein>
    <submittedName>
        <fullName evidence="1">DUF1428 domain-containing protein</fullName>
    </submittedName>
</protein>
<dbReference type="RefSeq" id="WP_344699752.1">
    <property type="nucleotide sequence ID" value="NZ_BAABBM010000001.1"/>
</dbReference>
<evidence type="ECO:0000313" key="1">
    <source>
        <dbReference type="EMBL" id="GAA3902986.1"/>
    </source>
</evidence>
<sequence>MSYIDGFILPLPRGKEDEYRKMAEMFAGKATKLGAIGSVEALGDGLEHGHTTDFYRAVQATEDENVVFSFIIWPDKTTRDSAWEKLMADPEMQPGAQPMPFDGKRMFWGGFNPLINTLEKVAQPA</sequence>
<accession>A0ABP7LPM0</accession>
<dbReference type="InterPro" id="IPR009874">
    <property type="entry name" value="DUF1428"/>
</dbReference>